<organism evidence="13 14">
    <name type="scientific">Listeria fleischmannii 1991</name>
    <dbReference type="NCBI Taxonomy" id="1430899"/>
    <lineage>
        <taxon>Bacteria</taxon>
        <taxon>Bacillati</taxon>
        <taxon>Bacillota</taxon>
        <taxon>Bacilli</taxon>
        <taxon>Bacillales</taxon>
        <taxon>Listeriaceae</taxon>
        <taxon>Listeria</taxon>
    </lineage>
</organism>
<evidence type="ECO:0000259" key="12">
    <source>
        <dbReference type="PROSITE" id="PS51671"/>
    </source>
</evidence>
<dbReference type="SUPFAM" id="SSF51735">
    <property type="entry name" value="NAD(P)-binding Rossmann-fold domains"/>
    <property type="match status" value="1"/>
</dbReference>
<dbReference type="InterPro" id="IPR003099">
    <property type="entry name" value="Prephen_DH"/>
</dbReference>
<dbReference type="PATRIC" id="fig|1430899.3.peg.126"/>
<dbReference type="PROSITE" id="PS51176">
    <property type="entry name" value="PDH_ADH"/>
    <property type="match status" value="1"/>
</dbReference>
<sequence>MKGTVVIVGLGLIGGSIALSIKAKHKEAHIIGIDVSLSTLEKGLALGIIDEIGESIVVDAPKADLLIFCCPVKETEELVKHLPGLNLKKQVIITDTGSTKQTVMRAAESLAEKSITFIGGHPMAGSHKSGVTAAKRLLFENAYYLLTAGTDDASKRLPELKEWLSGTNAKFLILTPREHDQITGMLSHLPHIVAAALVQETERFTAQHPDAFSLAAGGFRDITRVASSDPRMWTDISISNRDILKEQLTSWRDRMSEAIQLIDQSDDDAIFDFFDRAKEFRDSLPIHRGAIPAFYDLFVDVPDYPGVISEVTAILAQEKISLTNLKILETREDINGILQITFQNEADRLRAKKSIELKAAYTCYVEE</sequence>
<dbReference type="FunFam" id="1.10.3660.10:FF:000003">
    <property type="entry name" value="Prephenate dehydrogenase"/>
    <property type="match status" value="1"/>
</dbReference>
<name>A0A0J8GF42_9LIST</name>
<feature type="domain" description="ACT" evidence="12">
    <location>
        <begin position="296"/>
        <end position="367"/>
    </location>
</feature>
<dbReference type="Gene3D" id="3.40.50.720">
    <property type="entry name" value="NAD(P)-binding Rossmann-like Domain"/>
    <property type="match status" value="1"/>
</dbReference>
<dbReference type="PANTHER" id="PTHR21363:SF0">
    <property type="entry name" value="PREPHENATE DEHYDROGENASE [NADP(+)]"/>
    <property type="match status" value="1"/>
</dbReference>
<accession>A0A0J8GF42</accession>
<comment type="caution">
    <text evidence="13">The sequence shown here is derived from an EMBL/GenBank/DDBJ whole genome shotgun (WGS) entry which is preliminary data.</text>
</comment>
<evidence type="ECO:0000256" key="3">
    <source>
        <dbReference type="ARBA" id="ARBA00012068"/>
    </source>
</evidence>
<keyword evidence="9" id="KW-0057">Aromatic amino acid biosynthesis</keyword>
<dbReference type="CDD" id="cd04909">
    <property type="entry name" value="ACT_PDH-BS"/>
    <property type="match status" value="1"/>
</dbReference>
<protein>
    <recommendedName>
        <fullName evidence="4">Prephenate dehydrogenase</fullName>
        <ecNumber evidence="3">1.3.1.12</ecNumber>
    </recommendedName>
</protein>
<dbReference type="OrthoDB" id="9802008at2"/>
<comment type="pathway">
    <text evidence="1">Amino-acid biosynthesis; L-tyrosine biosynthesis; (4-hydroxyphenyl)pyruvate from prephenate (NAD(+) route): step 1/1.</text>
</comment>
<dbReference type="InterPro" id="IPR008927">
    <property type="entry name" value="6-PGluconate_DH-like_C_sf"/>
</dbReference>
<dbReference type="RefSeq" id="WP_007472544.1">
    <property type="nucleotide sequence ID" value="NZ_KQ130610.1"/>
</dbReference>
<dbReference type="NCBIfam" id="NF005107">
    <property type="entry name" value="PRK06545.1-5"/>
    <property type="match status" value="1"/>
</dbReference>
<evidence type="ECO:0000313" key="13">
    <source>
        <dbReference type="EMBL" id="KMT61307.1"/>
    </source>
</evidence>
<keyword evidence="5" id="KW-0827">Tyrosine biosynthesis</keyword>
<evidence type="ECO:0000256" key="5">
    <source>
        <dbReference type="ARBA" id="ARBA00022498"/>
    </source>
</evidence>
<keyword evidence="14" id="KW-1185">Reference proteome</keyword>
<dbReference type="InterPro" id="IPR046826">
    <property type="entry name" value="PDH_N"/>
</dbReference>
<dbReference type="GO" id="GO:0008977">
    <property type="term" value="F:prephenate dehydrogenase (NAD+) activity"/>
    <property type="evidence" value="ECO:0007669"/>
    <property type="project" value="UniProtKB-EC"/>
</dbReference>
<dbReference type="InterPro" id="IPR050812">
    <property type="entry name" value="Preph/Arog_dehydrog"/>
</dbReference>
<evidence type="ECO:0000256" key="7">
    <source>
        <dbReference type="ARBA" id="ARBA00023002"/>
    </source>
</evidence>
<dbReference type="EC" id="1.3.1.12" evidence="3"/>
<dbReference type="Gene3D" id="1.10.3660.10">
    <property type="entry name" value="6-phosphogluconate dehydrogenase C-terminal like domain"/>
    <property type="match status" value="1"/>
</dbReference>
<dbReference type="SUPFAM" id="SSF48179">
    <property type="entry name" value="6-phosphogluconate dehydrogenase C-terminal domain-like"/>
    <property type="match status" value="1"/>
</dbReference>
<comment type="catalytic activity">
    <reaction evidence="10">
        <text>prephenate + NAD(+) = 3-(4-hydroxyphenyl)pyruvate + CO2 + NADH</text>
        <dbReference type="Rhea" id="RHEA:13869"/>
        <dbReference type="ChEBI" id="CHEBI:16526"/>
        <dbReference type="ChEBI" id="CHEBI:29934"/>
        <dbReference type="ChEBI" id="CHEBI:36242"/>
        <dbReference type="ChEBI" id="CHEBI:57540"/>
        <dbReference type="ChEBI" id="CHEBI:57945"/>
        <dbReference type="EC" id="1.3.1.12"/>
    </reaction>
</comment>
<reference evidence="13 14" key="1">
    <citation type="journal article" date="2015" name="Genome Biol. Evol.">
        <title>Comparative Genomics of Listeria Sensu Lato: Genus-Wide Differences in Evolutionary Dynamics and the Progressive Gain of Complex, Potentially Pathogenicity-Related Traits through Lateral Gene Transfer.</title>
        <authorList>
            <person name="Chiara M."/>
            <person name="Caruso M."/>
            <person name="D'Erchia A.M."/>
            <person name="Manzari C."/>
            <person name="Fraccalvieri R."/>
            <person name="Goffredo E."/>
            <person name="Latorre L."/>
            <person name="Miccolupo A."/>
            <person name="Padalino I."/>
            <person name="Santagada G."/>
            <person name="Chiocco D."/>
            <person name="Pesole G."/>
            <person name="Horner D.S."/>
            <person name="Parisi A."/>
        </authorList>
    </citation>
    <scope>NUCLEOTIDE SEQUENCE [LARGE SCALE GENOMIC DNA]</scope>
    <source>
        <strain evidence="13 14">1991</strain>
    </source>
</reference>
<dbReference type="FunFam" id="3.40.50.720:FF:000208">
    <property type="entry name" value="Prephenate dehydrogenase"/>
    <property type="match status" value="1"/>
</dbReference>
<dbReference type="PANTHER" id="PTHR21363">
    <property type="entry name" value="PREPHENATE DEHYDROGENASE"/>
    <property type="match status" value="1"/>
</dbReference>
<keyword evidence="7" id="KW-0560">Oxidoreductase</keyword>
<evidence type="ECO:0000313" key="14">
    <source>
        <dbReference type="Proteomes" id="UP000052258"/>
    </source>
</evidence>
<feature type="domain" description="Prephenate/arogenate dehydrogenase" evidence="11">
    <location>
        <begin position="3"/>
        <end position="292"/>
    </location>
</feature>
<evidence type="ECO:0000256" key="9">
    <source>
        <dbReference type="ARBA" id="ARBA00023141"/>
    </source>
</evidence>
<dbReference type="GO" id="GO:0004665">
    <property type="term" value="F:prephenate dehydrogenase (NADP+) activity"/>
    <property type="evidence" value="ECO:0007669"/>
    <property type="project" value="InterPro"/>
</dbReference>
<evidence type="ECO:0000256" key="8">
    <source>
        <dbReference type="ARBA" id="ARBA00023027"/>
    </source>
</evidence>
<dbReference type="PROSITE" id="PS51671">
    <property type="entry name" value="ACT"/>
    <property type="match status" value="1"/>
</dbReference>
<dbReference type="GO" id="GO:0070403">
    <property type="term" value="F:NAD+ binding"/>
    <property type="evidence" value="ECO:0007669"/>
    <property type="project" value="InterPro"/>
</dbReference>
<evidence type="ECO:0000256" key="6">
    <source>
        <dbReference type="ARBA" id="ARBA00022605"/>
    </source>
</evidence>
<gene>
    <name evidence="13" type="ORF">X560_0126</name>
</gene>
<dbReference type="Proteomes" id="UP000052258">
    <property type="component" value="Unassembled WGS sequence"/>
</dbReference>
<evidence type="ECO:0000259" key="11">
    <source>
        <dbReference type="PROSITE" id="PS51176"/>
    </source>
</evidence>
<evidence type="ECO:0000256" key="1">
    <source>
        <dbReference type="ARBA" id="ARBA00005067"/>
    </source>
</evidence>
<dbReference type="Pfam" id="PF20463">
    <property type="entry name" value="PDH_C"/>
    <property type="match status" value="1"/>
</dbReference>
<dbReference type="InterPro" id="IPR046825">
    <property type="entry name" value="PDH_C"/>
</dbReference>
<keyword evidence="6" id="KW-0028">Amino-acid biosynthesis</keyword>
<dbReference type="EMBL" id="AZHO01000003">
    <property type="protein sequence ID" value="KMT61307.1"/>
    <property type="molecule type" value="Genomic_DNA"/>
</dbReference>
<evidence type="ECO:0000256" key="10">
    <source>
        <dbReference type="ARBA" id="ARBA00049260"/>
    </source>
</evidence>
<dbReference type="GO" id="GO:0006571">
    <property type="term" value="P:tyrosine biosynthetic process"/>
    <property type="evidence" value="ECO:0007669"/>
    <property type="project" value="UniProtKB-UniPathway"/>
</dbReference>
<dbReference type="InterPro" id="IPR036291">
    <property type="entry name" value="NAD(P)-bd_dom_sf"/>
</dbReference>
<evidence type="ECO:0000256" key="2">
    <source>
        <dbReference type="ARBA" id="ARBA00007964"/>
    </source>
</evidence>
<dbReference type="AlphaFoldDB" id="A0A0J8GF42"/>
<keyword evidence="8" id="KW-0520">NAD</keyword>
<dbReference type="InterPro" id="IPR002912">
    <property type="entry name" value="ACT_dom"/>
</dbReference>
<proteinExistence type="inferred from homology"/>
<dbReference type="UniPathway" id="UPA00122">
    <property type="reaction ID" value="UER00961"/>
</dbReference>
<dbReference type="Pfam" id="PF02153">
    <property type="entry name" value="PDH_N"/>
    <property type="match status" value="1"/>
</dbReference>
<dbReference type="SUPFAM" id="SSF55021">
    <property type="entry name" value="ACT-like"/>
    <property type="match status" value="1"/>
</dbReference>
<dbReference type="InterPro" id="IPR045865">
    <property type="entry name" value="ACT-like_dom_sf"/>
</dbReference>
<evidence type="ECO:0000256" key="4">
    <source>
        <dbReference type="ARBA" id="ARBA00016891"/>
    </source>
</evidence>
<comment type="similarity">
    <text evidence="2">Belongs to the prephenate/arogenate dehydrogenase family.</text>
</comment>